<keyword evidence="2 4" id="KW-0474">Menaquinone biosynthesis</keyword>
<dbReference type="InterPro" id="IPR030868">
    <property type="entry name" value="MqnA"/>
</dbReference>
<evidence type="ECO:0000313" key="6">
    <source>
        <dbReference type="Proteomes" id="UP000293568"/>
    </source>
</evidence>
<dbReference type="PANTHER" id="PTHR37690">
    <property type="entry name" value="CHORISMATE DEHYDRATASE"/>
    <property type="match status" value="1"/>
</dbReference>
<name>A0A4P6F024_9BACL</name>
<protein>
    <recommendedName>
        <fullName evidence="4">Chorismate dehydratase</fullName>
        <ecNumber evidence="4">4.2.1.151</ecNumber>
    </recommendedName>
    <alternativeName>
        <fullName evidence="4">Menaquinone biosynthetic enzyme MqnA</fullName>
    </alternativeName>
</protein>
<dbReference type="PANTHER" id="PTHR37690:SF1">
    <property type="entry name" value="CHORISMATE DEHYDRATASE"/>
    <property type="match status" value="1"/>
</dbReference>
<dbReference type="GO" id="GO:0009234">
    <property type="term" value="P:menaquinone biosynthetic process"/>
    <property type="evidence" value="ECO:0007669"/>
    <property type="project" value="UniProtKB-UniRule"/>
</dbReference>
<comment type="function">
    <text evidence="4">Catalyzes the dehydration of chorismate into 3-[(1-carboxyvinyl)oxy]benzoate, a step in the biosynthesis of menaquinone (MK, vitamin K2).</text>
</comment>
<organism evidence="5 6">
    <name type="scientific">Paenibacillus protaetiae</name>
    <dbReference type="NCBI Taxonomy" id="2509456"/>
    <lineage>
        <taxon>Bacteria</taxon>
        <taxon>Bacillati</taxon>
        <taxon>Bacillota</taxon>
        <taxon>Bacilli</taxon>
        <taxon>Bacillales</taxon>
        <taxon>Paenibacillaceae</taxon>
        <taxon>Paenibacillus</taxon>
    </lineage>
</organism>
<evidence type="ECO:0000313" key="5">
    <source>
        <dbReference type="EMBL" id="QAY68395.1"/>
    </source>
</evidence>
<dbReference type="Gene3D" id="3.40.190.10">
    <property type="entry name" value="Periplasmic binding protein-like II"/>
    <property type="match status" value="2"/>
</dbReference>
<evidence type="ECO:0000256" key="3">
    <source>
        <dbReference type="ARBA" id="ARBA00023239"/>
    </source>
</evidence>
<keyword evidence="3 4" id="KW-0456">Lyase</keyword>
<dbReference type="Proteomes" id="UP000293568">
    <property type="component" value="Chromosome"/>
</dbReference>
<dbReference type="EC" id="4.2.1.151" evidence="4"/>
<comment type="similarity">
    <text evidence="4">Belongs to the MqnA/MqnD family. MqnA subfamily.</text>
</comment>
<dbReference type="HAMAP" id="MF_00995">
    <property type="entry name" value="MqnA"/>
    <property type="match status" value="1"/>
</dbReference>
<reference evidence="5 6" key="1">
    <citation type="submission" date="2019-01" db="EMBL/GenBank/DDBJ databases">
        <title>Genome sequencing of strain FW100M-2.</title>
        <authorList>
            <person name="Heo J."/>
            <person name="Kim S.-J."/>
            <person name="Kim J.-S."/>
            <person name="Hong S.-B."/>
            <person name="Kwon S.-W."/>
        </authorList>
    </citation>
    <scope>NUCLEOTIDE SEQUENCE [LARGE SCALE GENOMIC DNA]</scope>
    <source>
        <strain evidence="5 6">FW100M-2</strain>
    </source>
</reference>
<gene>
    <name evidence="4" type="primary">mqnA</name>
    <name evidence="5" type="ORF">ET464_06885</name>
</gene>
<dbReference type="UniPathway" id="UPA00079"/>
<accession>A0A4P6F024</accession>
<sequence length="278" mass="31367">MGTRLETISVGQIDYANAWPIFHGLKLDRADISIVAKVPAELNRMLEDGQLQLSAVSSYAYAKNSDKLMLLPQLSVGTVGRVHSLFLFLKQPIDKAKPERIALTNASATTVNLLKIVMELHFDCHPAYETMPPDLDLMLANADGALLIGDPAIQASWNRQDLYRIDLGELWNQFTGLGMTYAVVAVNREAAANDPESIRYIHRLLLQNKRKNLADPDSMIRRACRELGGEESFWRTYFTELQYDFGPQLQAGLQLYCKYAEQLGLLEKHVQFDFFDAN</sequence>
<evidence type="ECO:0000256" key="4">
    <source>
        <dbReference type="HAMAP-Rule" id="MF_00995"/>
    </source>
</evidence>
<dbReference type="CDD" id="cd13634">
    <property type="entry name" value="PBP2_Sco4506"/>
    <property type="match status" value="1"/>
</dbReference>
<comment type="catalytic activity">
    <reaction evidence="4">
        <text>chorismate = 3-[(1-carboxyvinyl)-oxy]benzoate + H2O</text>
        <dbReference type="Rhea" id="RHEA:40051"/>
        <dbReference type="ChEBI" id="CHEBI:15377"/>
        <dbReference type="ChEBI" id="CHEBI:29748"/>
        <dbReference type="ChEBI" id="CHEBI:76981"/>
        <dbReference type="EC" id="4.2.1.151"/>
    </reaction>
</comment>
<evidence type="ECO:0000256" key="1">
    <source>
        <dbReference type="ARBA" id="ARBA00004863"/>
    </source>
</evidence>
<dbReference type="EMBL" id="CP035492">
    <property type="protein sequence ID" value="QAY68395.1"/>
    <property type="molecule type" value="Genomic_DNA"/>
</dbReference>
<dbReference type="SUPFAM" id="SSF53850">
    <property type="entry name" value="Periplasmic binding protein-like II"/>
    <property type="match status" value="1"/>
</dbReference>
<dbReference type="GO" id="GO:0016836">
    <property type="term" value="F:hydro-lyase activity"/>
    <property type="evidence" value="ECO:0007669"/>
    <property type="project" value="UniProtKB-UniRule"/>
</dbReference>
<dbReference type="AlphaFoldDB" id="A0A4P6F024"/>
<keyword evidence="6" id="KW-1185">Reference proteome</keyword>
<dbReference type="Pfam" id="PF02621">
    <property type="entry name" value="VitK2_biosynth"/>
    <property type="match status" value="1"/>
</dbReference>
<dbReference type="KEGG" id="pprt:ET464_06885"/>
<evidence type="ECO:0000256" key="2">
    <source>
        <dbReference type="ARBA" id="ARBA00022428"/>
    </source>
</evidence>
<dbReference type="InterPro" id="IPR003773">
    <property type="entry name" value="Menaquinone_biosynth"/>
</dbReference>
<proteinExistence type="inferred from homology"/>
<dbReference type="OrthoDB" id="9810112at2"/>
<comment type="pathway">
    <text evidence="1 4">Quinol/quinone metabolism; menaquinone biosynthesis.</text>
</comment>